<organism evidence="3 4">
    <name type="scientific">Eubacterium ruminantium</name>
    <dbReference type="NCBI Taxonomy" id="42322"/>
    <lineage>
        <taxon>Bacteria</taxon>
        <taxon>Bacillati</taxon>
        <taxon>Bacillota</taxon>
        <taxon>Clostridia</taxon>
        <taxon>Eubacteriales</taxon>
        <taxon>Eubacteriaceae</taxon>
        <taxon>Eubacterium</taxon>
    </lineage>
</organism>
<sequence>MNITISTEKKETFSEISNNFIDYYMADANGDFVKVYLYLVRLYSCGRPVSVSDIADYFQCTDKDVCRAIRYWISQGILSFTYDTKGAITGIILKNIEAPVKIHDDEELDFAVSMLEEDKNVEEKKDNVRSIDRHNISEVDHISGGVEEEEVSVPEKKKLNAKDINNKLTDEAFRDIMGQAEAYFNRELAQSDVNMLIYIFDELKLPVDVIEYLLEHCATIGKTKASYVEKVAIDWYGKGFKNREEAKTYTDSFNSLYRRIFKELGIANRVVPTPSEIKFIKVWQSEFGFDEEMIAAACSRAIISRPNSASFAYVNTILDRWRKEGIKTPKDVEISDEKYTRSKKKAAGSETRLGTFGNYKQSSTDDEWDELTEMYIKEVNNK</sequence>
<evidence type="ECO:0000313" key="3">
    <source>
        <dbReference type="EMBL" id="SJZ93072.1"/>
    </source>
</evidence>
<evidence type="ECO:0000259" key="2">
    <source>
        <dbReference type="Pfam" id="PF07261"/>
    </source>
</evidence>
<dbReference type="RefSeq" id="WP_159444150.1">
    <property type="nucleotide sequence ID" value="NZ_FMTO01000012.1"/>
</dbReference>
<dbReference type="SUPFAM" id="SSF158499">
    <property type="entry name" value="DnaD domain-like"/>
    <property type="match status" value="2"/>
</dbReference>
<dbReference type="Proteomes" id="UP000189857">
    <property type="component" value="Unassembled WGS sequence"/>
</dbReference>
<dbReference type="Pfam" id="PF07261">
    <property type="entry name" value="DnaB_2"/>
    <property type="match status" value="2"/>
</dbReference>
<dbReference type="InterPro" id="IPR034829">
    <property type="entry name" value="DnaD-like_sf"/>
</dbReference>
<protein>
    <submittedName>
        <fullName evidence="3">DnaD and phage-associated domain-containing protein</fullName>
    </submittedName>
</protein>
<dbReference type="PIRSF" id="PIRSF033722">
    <property type="entry name" value="DnaD_CA_C3587_prd"/>
    <property type="match status" value="1"/>
</dbReference>
<evidence type="ECO:0000256" key="1">
    <source>
        <dbReference type="ARBA" id="ARBA00093462"/>
    </source>
</evidence>
<dbReference type="InterPro" id="IPR017019">
    <property type="entry name" value="DNA_replication_prd_bac"/>
</dbReference>
<dbReference type="Gene3D" id="1.10.10.630">
    <property type="entry name" value="DnaD domain-like"/>
    <property type="match status" value="2"/>
</dbReference>
<reference evidence="3 4" key="1">
    <citation type="submission" date="2017-02" db="EMBL/GenBank/DDBJ databases">
        <authorList>
            <person name="Peterson S.W."/>
        </authorList>
    </citation>
    <scope>NUCLEOTIDE SEQUENCE [LARGE SCALE GENOMIC DNA]</scope>
    <source>
        <strain evidence="3 4">ATCC 17233</strain>
    </source>
</reference>
<dbReference type="PANTHER" id="PTHR37293">
    <property type="entry name" value="PHAGE REPLICATION PROTEIN-RELATED"/>
    <property type="match status" value="1"/>
</dbReference>
<name>A0A1T4PNG0_9FIRM</name>
<dbReference type="InterPro" id="IPR006343">
    <property type="entry name" value="DnaB/C_C"/>
</dbReference>
<dbReference type="NCBIfam" id="TIGR01446">
    <property type="entry name" value="DnaD_dom"/>
    <property type="match status" value="2"/>
</dbReference>
<feature type="domain" description="DnaB/C C-terminal" evidence="2">
    <location>
        <begin position="272"/>
        <end position="333"/>
    </location>
</feature>
<feature type="domain" description="DnaB/C C-terminal" evidence="2">
    <location>
        <begin position="179"/>
        <end position="249"/>
    </location>
</feature>
<evidence type="ECO:0000313" key="4">
    <source>
        <dbReference type="Proteomes" id="UP000189857"/>
    </source>
</evidence>
<gene>
    <name evidence="3" type="ORF">SAMN02745110_02072</name>
</gene>
<dbReference type="AlphaFoldDB" id="A0A1T4PNG0"/>
<comment type="similarity">
    <text evidence="1">Belongs to the DnaB/DnaD family.</text>
</comment>
<dbReference type="PANTHER" id="PTHR37293:SF5">
    <property type="entry name" value="DNA REPLICATION PROTEIN"/>
    <property type="match status" value="1"/>
</dbReference>
<dbReference type="EMBL" id="FUXA01000013">
    <property type="protein sequence ID" value="SJZ93072.1"/>
    <property type="molecule type" value="Genomic_DNA"/>
</dbReference>
<accession>A0A1T4PNG0</accession>
<keyword evidence="4" id="KW-1185">Reference proteome</keyword>
<dbReference type="InterPro" id="IPR053162">
    <property type="entry name" value="DnaD"/>
</dbReference>
<proteinExistence type="inferred from homology"/>